<evidence type="ECO:0000256" key="4">
    <source>
        <dbReference type="ARBA" id="ARBA00022989"/>
    </source>
</evidence>
<keyword evidence="4 6" id="KW-1133">Transmembrane helix</keyword>
<dbReference type="GO" id="GO:0016020">
    <property type="term" value="C:membrane"/>
    <property type="evidence" value="ECO:0007669"/>
    <property type="project" value="UniProtKB-SubCell"/>
</dbReference>
<dbReference type="OrthoDB" id="5418566at2"/>
<evidence type="ECO:0000256" key="5">
    <source>
        <dbReference type="ARBA" id="ARBA00023136"/>
    </source>
</evidence>
<dbReference type="InterPro" id="IPR016476">
    <property type="entry name" value="SH3_dom_pro"/>
</dbReference>
<proteinExistence type="predicted"/>
<accession>C0QLU7</accession>
<protein>
    <recommendedName>
        <fullName evidence="7">SH3b domain-containing protein</fullName>
    </recommendedName>
</protein>
<dbReference type="HOGENOM" id="CLU_094106_1_1_7"/>
<dbReference type="Pfam" id="PF08239">
    <property type="entry name" value="SH3_3"/>
    <property type="match status" value="1"/>
</dbReference>
<evidence type="ECO:0000313" key="8">
    <source>
        <dbReference type="EMBL" id="ACN14253.1"/>
    </source>
</evidence>
<evidence type="ECO:0000256" key="2">
    <source>
        <dbReference type="ARBA" id="ARBA00022692"/>
    </source>
</evidence>
<keyword evidence="2 6" id="KW-0812">Transmembrane</keyword>
<evidence type="ECO:0000256" key="3">
    <source>
        <dbReference type="ARBA" id="ARBA00022729"/>
    </source>
</evidence>
<evidence type="ECO:0000256" key="6">
    <source>
        <dbReference type="SAM" id="Phobius"/>
    </source>
</evidence>
<organism evidence="8 9">
    <name type="scientific">Desulforapulum autotrophicum (strain ATCC 43914 / DSM 3382 / VKM B-1955 / HRM2)</name>
    <name type="common">Desulfobacterium autotrophicum</name>
    <dbReference type="NCBI Taxonomy" id="177437"/>
    <lineage>
        <taxon>Bacteria</taxon>
        <taxon>Pseudomonadati</taxon>
        <taxon>Thermodesulfobacteriota</taxon>
        <taxon>Desulfobacteria</taxon>
        <taxon>Desulfobacterales</taxon>
        <taxon>Desulfobacteraceae</taxon>
        <taxon>Desulforapulum</taxon>
    </lineage>
</organism>
<dbReference type="InterPro" id="IPR003646">
    <property type="entry name" value="SH3-like_bac-type"/>
</dbReference>
<gene>
    <name evidence="8" type="ordered locus">HRM2_11410</name>
</gene>
<comment type="subcellular location">
    <subcellularLocation>
        <location evidence="1">Membrane</location>
        <topology evidence="1">Single-pass membrane protein</topology>
    </subcellularLocation>
</comment>
<dbReference type="RefSeq" id="WP_015903042.1">
    <property type="nucleotide sequence ID" value="NC_012108.1"/>
</dbReference>
<dbReference type="AlphaFoldDB" id="C0QLU7"/>
<name>C0QLU7_DESAH</name>
<dbReference type="PROSITE" id="PS51781">
    <property type="entry name" value="SH3B"/>
    <property type="match status" value="1"/>
</dbReference>
<evidence type="ECO:0000259" key="7">
    <source>
        <dbReference type="PROSITE" id="PS51781"/>
    </source>
</evidence>
<dbReference type="NCBIfam" id="TIGR04211">
    <property type="entry name" value="SH3_and_anchor"/>
    <property type="match status" value="1"/>
</dbReference>
<evidence type="ECO:0000313" key="9">
    <source>
        <dbReference type="Proteomes" id="UP000000442"/>
    </source>
</evidence>
<dbReference type="SMART" id="SM00287">
    <property type="entry name" value="SH3b"/>
    <property type="match status" value="1"/>
</dbReference>
<dbReference type="KEGG" id="dat:HRM2_11410"/>
<reference evidence="8 9" key="1">
    <citation type="journal article" date="2009" name="Environ. Microbiol.">
        <title>Genome sequence of Desulfobacterium autotrophicum HRM2, a marine sulfate reducer oxidizing organic carbon completely to carbon dioxide.</title>
        <authorList>
            <person name="Strittmatter A.W."/>
            <person name="Liesegang H."/>
            <person name="Rabus R."/>
            <person name="Decker I."/>
            <person name="Amann J."/>
            <person name="Andres S."/>
            <person name="Henne A."/>
            <person name="Fricke W.F."/>
            <person name="Martinez-Arias R."/>
            <person name="Bartels D."/>
            <person name="Goesmann A."/>
            <person name="Krause L."/>
            <person name="Puehler A."/>
            <person name="Klenk H.P."/>
            <person name="Richter M."/>
            <person name="Schuler M."/>
            <person name="Gloeckner F.O."/>
            <person name="Meyerdierks A."/>
            <person name="Gottschalk G."/>
            <person name="Amann R."/>
        </authorList>
    </citation>
    <scope>NUCLEOTIDE SEQUENCE [LARGE SCALE GENOMIC DNA]</scope>
    <source>
        <strain evidence="9">ATCC 43914 / DSM 3382 / HRM2</strain>
    </source>
</reference>
<dbReference type="Proteomes" id="UP000000442">
    <property type="component" value="Chromosome"/>
</dbReference>
<feature type="domain" description="SH3b" evidence="7">
    <location>
        <begin position="24"/>
        <end position="88"/>
    </location>
</feature>
<dbReference type="Gene3D" id="2.30.30.40">
    <property type="entry name" value="SH3 Domains"/>
    <property type="match status" value="1"/>
</dbReference>
<evidence type="ECO:0000256" key="1">
    <source>
        <dbReference type="ARBA" id="ARBA00004167"/>
    </source>
</evidence>
<keyword evidence="5 6" id="KW-0472">Membrane</keyword>
<feature type="transmembrane region" description="Helical" evidence="6">
    <location>
        <begin position="177"/>
        <end position="195"/>
    </location>
</feature>
<dbReference type="eggNOG" id="COG4991">
    <property type="taxonomic scope" value="Bacteria"/>
</dbReference>
<sequence>MKSTLNFTIFILILSTLICGTALGETVYVKGIMKITMRTGPGVEHKIIAMLESGDNLELIESGDGWSHVRNVDGKDGWVLTRYVTSEVPKTLIADRLKSENSALSEVIEKVKAENAELAGIKAKFETLDHSYSLLKKESADFLILKEKYEKVAKAYKDQEARNAALEKSLGNEDVKWFLSGAGVLFVGILLGMSARKKKRNSLL</sequence>
<dbReference type="EMBL" id="CP001087">
    <property type="protein sequence ID" value="ACN14253.1"/>
    <property type="molecule type" value="Genomic_DNA"/>
</dbReference>
<keyword evidence="9" id="KW-1185">Reference proteome</keyword>
<keyword evidence="3" id="KW-0732">Signal</keyword>